<dbReference type="InterPro" id="IPR000792">
    <property type="entry name" value="Tscrpt_reg_LuxR_C"/>
</dbReference>
<evidence type="ECO:0000256" key="1">
    <source>
        <dbReference type="ARBA" id="ARBA00022553"/>
    </source>
</evidence>
<reference evidence="6" key="1">
    <citation type="submission" date="2022-02" db="EMBL/GenBank/DDBJ databases">
        <title>Vibrio sp. nov, a new bacterium isolated from seawater.</title>
        <authorList>
            <person name="Yuan Y."/>
        </authorList>
    </citation>
    <scope>NUCLEOTIDE SEQUENCE</scope>
    <source>
        <strain evidence="6">ZSDZ65</strain>
    </source>
</reference>
<gene>
    <name evidence="6" type="ORF">MD535_10560</name>
</gene>
<keyword evidence="7" id="KW-1185">Reference proteome</keyword>
<dbReference type="GO" id="GO:0006355">
    <property type="term" value="P:regulation of DNA-templated transcription"/>
    <property type="evidence" value="ECO:0007669"/>
    <property type="project" value="InterPro"/>
</dbReference>
<dbReference type="GO" id="GO:0003677">
    <property type="term" value="F:DNA binding"/>
    <property type="evidence" value="ECO:0007669"/>
    <property type="project" value="UniProtKB-KW"/>
</dbReference>
<evidence type="ECO:0000256" key="2">
    <source>
        <dbReference type="ARBA" id="ARBA00023125"/>
    </source>
</evidence>
<dbReference type="RefSeq" id="WP_265674998.1">
    <property type="nucleotide sequence ID" value="NZ_JAKRRY010000011.1"/>
</dbReference>
<evidence type="ECO:0000256" key="3">
    <source>
        <dbReference type="PROSITE-ProRule" id="PRU00169"/>
    </source>
</evidence>
<feature type="domain" description="Response regulatory" evidence="5">
    <location>
        <begin position="2"/>
        <end position="118"/>
    </location>
</feature>
<sequence length="201" mass="22569">MNILIVDDHPLVCAALESVIKDSFSGVVVEQIFCAKKALAYLAKCKVDILVLDIELGDDDGFDLLHKAKRFGFDGKVIVISSKDERLCSDLAISKGVSGYLDKKESVSRVADAVKAVSRGYTYFRQVSSRVSQRGSGRSVKLSTRERAVLRLLLDGYPNKEIARKMNISEKTVSTYKRRILDKYDVRSVFMLVKYSSYIIR</sequence>
<dbReference type="InterPro" id="IPR051015">
    <property type="entry name" value="EvgA-like"/>
</dbReference>
<keyword evidence="2" id="KW-0238">DNA-binding</keyword>
<dbReference type="EMBL" id="JAKRRY010000011">
    <property type="protein sequence ID" value="MCW8346442.1"/>
    <property type="molecule type" value="Genomic_DNA"/>
</dbReference>
<dbReference type="PANTHER" id="PTHR45566">
    <property type="entry name" value="HTH-TYPE TRANSCRIPTIONAL REGULATOR YHJB-RELATED"/>
    <property type="match status" value="1"/>
</dbReference>
<dbReference type="Pfam" id="PF00196">
    <property type="entry name" value="GerE"/>
    <property type="match status" value="1"/>
</dbReference>
<protein>
    <submittedName>
        <fullName evidence="6">Response regulator transcription factor</fullName>
    </submittedName>
</protein>
<dbReference type="InterPro" id="IPR001789">
    <property type="entry name" value="Sig_transdc_resp-reg_receiver"/>
</dbReference>
<proteinExistence type="predicted"/>
<dbReference type="InterPro" id="IPR016032">
    <property type="entry name" value="Sig_transdc_resp-reg_C-effctor"/>
</dbReference>
<dbReference type="CDD" id="cd06170">
    <property type="entry name" value="LuxR_C_like"/>
    <property type="match status" value="1"/>
</dbReference>
<accession>A0A9X3CN12</accession>
<dbReference type="PRINTS" id="PR00038">
    <property type="entry name" value="HTHLUXR"/>
</dbReference>
<evidence type="ECO:0000313" key="6">
    <source>
        <dbReference type="EMBL" id="MCW8346442.1"/>
    </source>
</evidence>
<dbReference type="PROSITE" id="PS00622">
    <property type="entry name" value="HTH_LUXR_1"/>
    <property type="match status" value="1"/>
</dbReference>
<dbReference type="PROSITE" id="PS50043">
    <property type="entry name" value="HTH_LUXR_2"/>
    <property type="match status" value="1"/>
</dbReference>
<feature type="domain" description="HTH luxR-type" evidence="4">
    <location>
        <begin position="135"/>
        <end position="200"/>
    </location>
</feature>
<dbReference type="SUPFAM" id="SSF46894">
    <property type="entry name" value="C-terminal effector domain of the bipartite response regulators"/>
    <property type="match status" value="1"/>
</dbReference>
<organism evidence="6 7">
    <name type="scientific">Vibrio qingdaonensis</name>
    <dbReference type="NCBI Taxonomy" id="2829491"/>
    <lineage>
        <taxon>Bacteria</taxon>
        <taxon>Pseudomonadati</taxon>
        <taxon>Pseudomonadota</taxon>
        <taxon>Gammaproteobacteria</taxon>
        <taxon>Vibrionales</taxon>
        <taxon>Vibrionaceae</taxon>
        <taxon>Vibrio</taxon>
    </lineage>
</organism>
<dbReference type="AlphaFoldDB" id="A0A9X3CN12"/>
<dbReference type="CDD" id="cd17535">
    <property type="entry name" value="REC_NarL-like"/>
    <property type="match status" value="1"/>
</dbReference>
<dbReference type="Gene3D" id="3.40.50.2300">
    <property type="match status" value="1"/>
</dbReference>
<dbReference type="Pfam" id="PF00072">
    <property type="entry name" value="Response_reg"/>
    <property type="match status" value="1"/>
</dbReference>
<dbReference type="SMART" id="SM00421">
    <property type="entry name" value="HTH_LUXR"/>
    <property type="match status" value="1"/>
</dbReference>
<dbReference type="PROSITE" id="PS50110">
    <property type="entry name" value="RESPONSE_REGULATORY"/>
    <property type="match status" value="1"/>
</dbReference>
<keyword evidence="1 3" id="KW-0597">Phosphoprotein</keyword>
<dbReference type="InterPro" id="IPR058245">
    <property type="entry name" value="NreC/VraR/RcsB-like_REC"/>
</dbReference>
<feature type="modified residue" description="4-aspartylphosphate" evidence="3">
    <location>
        <position position="53"/>
    </location>
</feature>
<evidence type="ECO:0000259" key="4">
    <source>
        <dbReference type="PROSITE" id="PS50043"/>
    </source>
</evidence>
<evidence type="ECO:0000313" key="7">
    <source>
        <dbReference type="Proteomes" id="UP001155587"/>
    </source>
</evidence>
<name>A0A9X3CN12_9VIBR</name>
<dbReference type="Proteomes" id="UP001155587">
    <property type="component" value="Unassembled WGS sequence"/>
</dbReference>
<comment type="caution">
    <text evidence="6">The sequence shown here is derived from an EMBL/GenBank/DDBJ whole genome shotgun (WGS) entry which is preliminary data.</text>
</comment>
<dbReference type="InterPro" id="IPR011006">
    <property type="entry name" value="CheY-like_superfamily"/>
</dbReference>
<dbReference type="SUPFAM" id="SSF52172">
    <property type="entry name" value="CheY-like"/>
    <property type="match status" value="1"/>
</dbReference>
<dbReference type="GO" id="GO:0000160">
    <property type="term" value="P:phosphorelay signal transduction system"/>
    <property type="evidence" value="ECO:0007669"/>
    <property type="project" value="InterPro"/>
</dbReference>
<dbReference type="SMART" id="SM00448">
    <property type="entry name" value="REC"/>
    <property type="match status" value="1"/>
</dbReference>
<evidence type="ECO:0000259" key="5">
    <source>
        <dbReference type="PROSITE" id="PS50110"/>
    </source>
</evidence>
<dbReference type="PANTHER" id="PTHR45566:SF2">
    <property type="entry name" value="NARL SUBFAMILY"/>
    <property type="match status" value="1"/>
</dbReference>